<dbReference type="OrthoDB" id="9778516at2"/>
<evidence type="ECO:0000313" key="4">
    <source>
        <dbReference type="Proteomes" id="UP000320160"/>
    </source>
</evidence>
<feature type="chain" id="PRO_5021940476" evidence="1">
    <location>
        <begin position="23"/>
        <end position="645"/>
    </location>
</feature>
<evidence type="ECO:0000313" key="3">
    <source>
        <dbReference type="EMBL" id="TSB02530.1"/>
    </source>
</evidence>
<dbReference type="Gene3D" id="1.10.390.10">
    <property type="entry name" value="Neutral Protease Domain 2"/>
    <property type="match status" value="1"/>
</dbReference>
<name>A0A553WCW0_9SPHN</name>
<sequence length="645" mass="71982">MNSRTLTRALAALALSSSLATAAYAQKSAPQPVPIVDRVPEPEDRPLPAPMVLEVDATDVARAIFRVKQTIPIEAGKPLTLLYPQWLPGKHGPRGALAELTGLKIRTGGKLLNWTRDPVEVYAFHVDTPEGTKSVDVEFQFTSPVRDSEGRIVVTPAMMNVQWEQVSLYPAGHFTRAIEVKPSITLPSGWTGVAALDGAKITGDRIDYATTSYETLVDSPMFAGPHYRKWDLGNKVTLNVWADEPKFLAAKPEHIAAHKALVDEALILFGSKHFDRYEFLLALTDELGGIGLEHHRSSENSRDTDYFTNWAENGSERGLLPHELTHSWNGKFRRPAEMWTPNYSTPMRDNLLWVYEGQTSYWDLVLAARSGLQTKEMVLAEWARYAGFYAEQPGRDWRSVEDTTHDPIFGARKPKPFSSQARGEDYYNEGSLIWLAADMTIRELSKGTKSLDDFAKAFFGVRDADWGVLTYDFDEVVRTLNAVQPYDWASFLDTKLRKPGQPAPLTGFEKGGYRLVWKEEPNIFDKERMKDGGSTDLTHSLGLIVDKEGKVTSVMWNGPAFKADIVNGAKILAVGGMGFTKDRLTEAVTAAKDGKTPIRLIVERNKRFEQIDIAYSGGLRYPHLESVGKGETAIDRLLAPRRPNK</sequence>
<feature type="signal peptide" evidence="1">
    <location>
        <begin position="1"/>
        <end position="22"/>
    </location>
</feature>
<dbReference type="InterPro" id="IPR001478">
    <property type="entry name" value="PDZ"/>
</dbReference>
<dbReference type="InterPro" id="IPR036034">
    <property type="entry name" value="PDZ_sf"/>
</dbReference>
<dbReference type="AlphaFoldDB" id="A0A553WCW0"/>
<dbReference type="Gene3D" id="2.30.42.10">
    <property type="match status" value="1"/>
</dbReference>
<dbReference type="PROSITE" id="PS50106">
    <property type="entry name" value="PDZ"/>
    <property type="match status" value="1"/>
</dbReference>
<feature type="domain" description="PDZ" evidence="2">
    <location>
        <begin position="523"/>
        <end position="606"/>
    </location>
</feature>
<keyword evidence="4" id="KW-1185">Reference proteome</keyword>
<dbReference type="InterPro" id="IPR040756">
    <property type="entry name" value="Peptidase_M61_N"/>
</dbReference>
<dbReference type="Proteomes" id="UP000320160">
    <property type="component" value="Unassembled WGS sequence"/>
</dbReference>
<dbReference type="PIRSF" id="PIRSF016493">
    <property type="entry name" value="Glycyl_aminpptds"/>
    <property type="match status" value="1"/>
</dbReference>
<dbReference type="Gene3D" id="2.60.40.3650">
    <property type="match status" value="1"/>
</dbReference>
<dbReference type="RefSeq" id="WP_143777748.1">
    <property type="nucleotide sequence ID" value="NZ_VKKU01000002.1"/>
</dbReference>
<dbReference type="SUPFAM" id="SSF50156">
    <property type="entry name" value="PDZ domain-like"/>
    <property type="match status" value="1"/>
</dbReference>
<proteinExistence type="predicted"/>
<gene>
    <name evidence="3" type="ORF">FOM92_15745</name>
</gene>
<dbReference type="InterPro" id="IPR007963">
    <property type="entry name" value="Peptidase_M61_catalytic"/>
</dbReference>
<dbReference type="InterPro" id="IPR024191">
    <property type="entry name" value="Peptidase_M61"/>
</dbReference>
<dbReference type="EMBL" id="VKKU01000002">
    <property type="protein sequence ID" value="TSB02530.1"/>
    <property type="molecule type" value="Genomic_DNA"/>
</dbReference>
<dbReference type="InterPro" id="IPR027268">
    <property type="entry name" value="Peptidase_M4/M1_CTD_sf"/>
</dbReference>
<evidence type="ECO:0000259" key="2">
    <source>
        <dbReference type="PROSITE" id="PS50106"/>
    </source>
</evidence>
<reference evidence="3 4" key="1">
    <citation type="submission" date="2019-07" db="EMBL/GenBank/DDBJ databases">
        <authorList>
            <person name="Park M."/>
        </authorList>
    </citation>
    <scope>NUCLEOTIDE SEQUENCE [LARGE SCALE GENOMIC DNA]</scope>
    <source>
        <strain evidence="3 4">KCTC32445</strain>
    </source>
</reference>
<dbReference type="Pfam" id="PF05299">
    <property type="entry name" value="Peptidase_M61"/>
    <property type="match status" value="1"/>
</dbReference>
<accession>A0A553WCW0</accession>
<protein>
    <submittedName>
        <fullName evidence="3">M61 family metallopeptidase</fullName>
    </submittedName>
</protein>
<organism evidence="3 4">
    <name type="scientific">Sphingorhabdus contaminans</name>
    <dbReference type="NCBI Taxonomy" id="1343899"/>
    <lineage>
        <taxon>Bacteria</taxon>
        <taxon>Pseudomonadati</taxon>
        <taxon>Pseudomonadota</taxon>
        <taxon>Alphaproteobacteria</taxon>
        <taxon>Sphingomonadales</taxon>
        <taxon>Sphingomonadaceae</taxon>
        <taxon>Sphingorhabdus</taxon>
    </lineage>
</organism>
<dbReference type="Pfam" id="PF17899">
    <property type="entry name" value="Peptidase_M61_N"/>
    <property type="match status" value="1"/>
</dbReference>
<evidence type="ECO:0000256" key="1">
    <source>
        <dbReference type="SAM" id="SignalP"/>
    </source>
</evidence>
<keyword evidence="1" id="KW-0732">Signal</keyword>
<comment type="caution">
    <text evidence="3">The sequence shown here is derived from an EMBL/GenBank/DDBJ whole genome shotgun (WGS) entry which is preliminary data.</text>
</comment>